<dbReference type="RefSeq" id="WP_004898237.1">
    <property type="nucleotide sequence ID" value="NZ_BBTI01000010.1"/>
</dbReference>
<dbReference type="HOGENOM" id="CLU_074337_1_1_6"/>
<evidence type="ECO:0000259" key="2">
    <source>
        <dbReference type="Pfam" id="PF20789"/>
    </source>
</evidence>
<accession>V2UKA8</accession>
<keyword evidence="4" id="KW-1185">Reference proteome</keyword>
<dbReference type="PATRIC" id="fig|1341683.3.peg.2737"/>
<proteinExistence type="predicted"/>
<dbReference type="Gene3D" id="2.40.160.210">
    <property type="entry name" value="Acyl-CoA thioesterase, double hotdog domain"/>
    <property type="match status" value="1"/>
</dbReference>
<dbReference type="Pfam" id="PF13622">
    <property type="entry name" value="4HBT_3"/>
    <property type="match status" value="1"/>
</dbReference>
<dbReference type="Pfam" id="PF20789">
    <property type="entry name" value="4HBT_3C"/>
    <property type="match status" value="1"/>
</dbReference>
<comment type="caution">
    <text evidence="3">The sequence shown here is derived from an EMBL/GenBank/DDBJ whole genome shotgun (WGS) entry which is preliminary data.</text>
</comment>
<dbReference type="AlphaFoldDB" id="V2UKA8"/>
<dbReference type="InterPro" id="IPR042171">
    <property type="entry name" value="Acyl-CoA_hotdog"/>
</dbReference>
<feature type="domain" description="Acyl-CoA thioesterase-like C-terminal" evidence="2">
    <location>
        <begin position="131"/>
        <end position="261"/>
    </location>
</feature>
<evidence type="ECO:0008006" key="5">
    <source>
        <dbReference type="Google" id="ProtNLM"/>
    </source>
</evidence>
<evidence type="ECO:0000313" key="3">
    <source>
        <dbReference type="EMBL" id="ESK49031.1"/>
    </source>
</evidence>
<name>V2UKA8_9GAMM</name>
<dbReference type="InterPro" id="IPR049450">
    <property type="entry name" value="ACOT8-like_C"/>
</dbReference>
<dbReference type="STRING" id="396323.VH98_03585"/>
<gene>
    <name evidence="3" type="ORF">P255_02770</name>
</gene>
<evidence type="ECO:0000313" key="4">
    <source>
        <dbReference type="Proteomes" id="UP000018418"/>
    </source>
</evidence>
<sequence>MPAYYQLLGREQDEQGITTAHYRSTLHSQGAWNAHEQHMAPATGIMCTELEQFMPRTDMRIGRISLDIWGLIAFGEFSIQTRLLRPGKTIELIESTMQAQGKTCIVARAWRMMTQDSSEISGLEDDKVAHPEELPVWMGMQSWPGGFIQTLEARADEQCRSGKGIVWLHNDTDMVEGSNTTDFVRLMGMVDTANGVVPRDQTSKAKWAFPNLDLQIHLYRWPQGQWLGLEVVQQYGHDGIGLTSGILHDVHGPFGRSEQILTLRKMNA</sequence>
<reference evidence="3 4" key="1">
    <citation type="submission" date="2013-10" db="EMBL/GenBank/DDBJ databases">
        <title>The Genome Sequence of Acinetobacter brisouii CIP 110357.</title>
        <authorList>
            <consortium name="The Broad Institute Genomics Platform"/>
            <consortium name="The Broad Institute Genome Sequencing Center for Infectious Disease"/>
            <person name="Cerqueira G."/>
            <person name="Feldgarden M."/>
            <person name="Courvalin P."/>
            <person name="Grillot-Courvalin C."/>
            <person name="Clermont D."/>
            <person name="Rocha E."/>
            <person name="Yoon E.-J."/>
            <person name="Nemec A."/>
            <person name="Young S.K."/>
            <person name="Zeng Q."/>
            <person name="Gargeya S."/>
            <person name="Fitzgerald M."/>
            <person name="Abouelleil A."/>
            <person name="Alvarado L."/>
            <person name="Berlin A.M."/>
            <person name="Chapman S.B."/>
            <person name="Gainer-Dewar J."/>
            <person name="Goldberg J."/>
            <person name="Gnerre S."/>
            <person name="Griggs A."/>
            <person name="Gujja S."/>
            <person name="Hansen M."/>
            <person name="Howarth C."/>
            <person name="Imamovic A."/>
            <person name="Ireland A."/>
            <person name="Larimer J."/>
            <person name="McCowan C."/>
            <person name="Murphy C."/>
            <person name="Pearson M."/>
            <person name="Poon T.W."/>
            <person name="Priest M."/>
            <person name="Roberts A."/>
            <person name="Saif S."/>
            <person name="Shea T."/>
            <person name="Sykes S."/>
            <person name="Wortman J."/>
            <person name="Nusbaum C."/>
            <person name="Birren B."/>
        </authorList>
    </citation>
    <scope>NUCLEOTIDE SEQUENCE [LARGE SCALE GENOMIC DNA]</scope>
    <source>
        <strain evidence="3 4">CIP 110357</strain>
    </source>
</reference>
<organism evidence="3 4">
    <name type="scientific">Acinetobacter brisouii CIP 110357</name>
    <dbReference type="NCBI Taxonomy" id="1341683"/>
    <lineage>
        <taxon>Bacteria</taxon>
        <taxon>Pseudomonadati</taxon>
        <taxon>Pseudomonadota</taxon>
        <taxon>Gammaproteobacteria</taxon>
        <taxon>Moraxellales</taxon>
        <taxon>Moraxellaceae</taxon>
        <taxon>Acinetobacter</taxon>
    </lineage>
</organism>
<dbReference type="OrthoDB" id="1413770at2"/>
<dbReference type="EMBL" id="AYEU01000011">
    <property type="protein sequence ID" value="ESK49031.1"/>
    <property type="molecule type" value="Genomic_DNA"/>
</dbReference>
<dbReference type="InterPro" id="IPR049449">
    <property type="entry name" value="TesB_ACOT8-like_N"/>
</dbReference>
<protein>
    <recommendedName>
        <fullName evidence="5">Thioesterase</fullName>
    </recommendedName>
</protein>
<feature type="domain" description="Acyl-CoA thioesterase-like N-terminal HotDog" evidence="1">
    <location>
        <begin position="30"/>
        <end position="112"/>
    </location>
</feature>
<dbReference type="Proteomes" id="UP000018418">
    <property type="component" value="Unassembled WGS sequence"/>
</dbReference>
<evidence type="ECO:0000259" key="1">
    <source>
        <dbReference type="Pfam" id="PF13622"/>
    </source>
</evidence>